<gene>
    <name evidence="1" type="ORF">K491DRAFT_778036</name>
</gene>
<evidence type="ECO:0000313" key="2">
    <source>
        <dbReference type="Proteomes" id="UP000799324"/>
    </source>
</evidence>
<accession>A0A6A6T8T8</accession>
<dbReference type="AlphaFoldDB" id="A0A6A6T8T8"/>
<organism evidence="1 2">
    <name type="scientific">Lophiostoma macrostomum CBS 122681</name>
    <dbReference type="NCBI Taxonomy" id="1314788"/>
    <lineage>
        <taxon>Eukaryota</taxon>
        <taxon>Fungi</taxon>
        <taxon>Dikarya</taxon>
        <taxon>Ascomycota</taxon>
        <taxon>Pezizomycotina</taxon>
        <taxon>Dothideomycetes</taxon>
        <taxon>Pleosporomycetidae</taxon>
        <taxon>Pleosporales</taxon>
        <taxon>Lophiostomataceae</taxon>
        <taxon>Lophiostoma</taxon>
    </lineage>
</organism>
<dbReference type="Proteomes" id="UP000799324">
    <property type="component" value="Unassembled WGS sequence"/>
</dbReference>
<name>A0A6A6T8T8_9PLEO</name>
<sequence>MEKNDKKRLEQSMLDVQNRNRRVEHELQLERKWRQKKEAEVASLEQRILLGNSGGERALHLRRSDRFHELVQPLRPPRSNLDGLPPTADAANLLHSWTSFQESLSHIIDTAYVQDSALNVETVPSSFANFVAEVLGPKPNAPMRNPDWVGRPGDSLYSVHVLKAYAAYLLLGEVFLSRFPDFEKSGGLLDQFREDQVLINGPEAVASHEYMGYKSLAQTEHFTNDTLPTKAKEICKKLDSCMSQFSTGNITLHAAGESGSDTYSIERFMNCAKEALMLKLELLLSKPGYLIQWIQPNDKFDARFMDAVANTGPIDPALLGADGQIRETRVSHCIFPALVQYDMSPPHDVQSALLCNKSFVVKERQASEDFQMIGRAVVLLEGAGCNGVVGGLDV</sequence>
<protein>
    <submittedName>
        <fullName evidence="1">Uncharacterized protein</fullName>
    </submittedName>
</protein>
<proteinExistence type="predicted"/>
<dbReference type="EMBL" id="MU004337">
    <property type="protein sequence ID" value="KAF2656349.1"/>
    <property type="molecule type" value="Genomic_DNA"/>
</dbReference>
<keyword evidence="2" id="KW-1185">Reference proteome</keyword>
<evidence type="ECO:0000313" key="1">
    <source>
        <dbReference type="EMBL" id="KAF2656349.1"/>
    </source>
</evidence>
<dbReference type="OrthoDB" id="3789882at2759"/>
<reference evidence="1" key="1">
    <citation type="journal article" date="2020" name="Stud. Mycol.">
        <title>101 Dothideomycetes genomes: a test case for predicting lifestyles and emergence of pathogens.</title>
        <authorList>
            <person name="Haridas S."/>
            <person name="Albert R."/>
            <person name="Binder M."/>
            <person name="Bloem J."/>
            <person name="Labutti K."/>
            <person name="Salamov A."/>
            <person name="Andreopoulos B."/>
            <person name="Baker S."/>
            <person name="Barry K."/>
            <person name="Bills G."/>
            <person name="Bluhm B."/>
            <person name="Cannon C."/>
            <person name="Castanera R."/>
            <person name="Culley D."/>
            <person name="Daum C."/>
            <person name="Ezra D."/>
            <person name="Gonzalez J."/>
            <person name="Henrissat B."/>
            <person name="Kuo A."/>
            <person name="Liang C."/>
            <person name="Lipzen A."/>
            <person name="Lutzoni F."/>
            <person name="Magnuson J."/>
            <person name="Mondo S."/>
            <person name="Nolan M."/>
            <person name="Ohm R."/>
            <person name="Pangilinan J."/>
            <person name="Park H.-J."/>
            <person name="Ramirez L."/>
            <person name="Alfaro M."/>
            <person name="Sun H."/>
            <person name="Tritt A."/>
            <person name="Yoshinaga Y."/>
            <person name="Zwiers L.-H."/>
            <person name="Turgeon B."/>
            <person name="Goodwin S."/>
            <person name="Spatafora J."/>
            <person name="Crous P."/>
            <person name="Grigoriev I."/>
        </authorList>
    </citation>
    <scope>NUCLEOTIDE SEQUENCE</scope>
    <source>
        <strain evidence="1">CBS 122681</strain>
    </source>
</reference>